<name>A0A644WPY9_9ZZZZ</name>
<feature type="transmembrane region" description="Helical" evidence="1">
    <location>
        <begin position="34"/>
        <end position="51"/>
    </location>
</feature>
<dbReference type="AlphaFoldDB" id="A0A644WPY9"/>
<feature type="transmembrane region" description="Helical" evidence="1">
    <location>
        <begin position="125"/>
        <end position="144"/>
    </location>
</feature>
<dbReference type="Pfam" id="PF03419">
    <property type="entry name" value="Peptidase_U4"/>
    <property type="match status" value="1"/>
</dbReference>
<dbReference type="GO" id="GO:0004190">
    <property type="term" value="F:aspartic-type endopeptidase activity"/>
    <property type="evidence" value="ECO:0007669"/>
    <property type="project" value="InterPro"/>
</dbReference>
<dbReference type="PIRSF" id="PIRSF018571">
    <property type="entry name" value="SpoIIGA"/>
    <property type="match status" value="1"/>
</dbReference>
<reference evidence="2" key="1">
    <citation type="submission" date="2019-08" db="EMBL/GenBank/DDBJ databases">
        <authorList>
            <person name="Kucharzyk K."/>
            <person name="Murdoch R.W."/>
            <person name="Higgins S."/>
            <person name="Loffler F."/>
        </authorList>
    </citation>
    <scope>NUCLEOTIDE SEQUENCE</scope>
</reference>
<keyword evidence="1" id="KW-0472">Membrane</keyword>
<dbReference type="GO" id="GO:0030436">
    <property type="term" value="P:asexual sporulation"/>
    <property type="evidence" value="ECO:0007669"/>
    <property type="project" value="InterPro"/>
</dbReference>
<feature type="transmembrane region" description="Helical" evidence="1">
    <location>
        <begin position="57"/>
        <end position="74"/>
    </location>
</feature>
<evidence type="ECO:0000256" key="1">
    <source>
        <dbReference type="SAM" id="Phobius"/>
    </source>
</evidence>
<organism evidence="2">
    <name type="scientific">bioreactor metagenome</name>
    <dbReference type="NCBI Taxonomy" id="1076179"/>
    <lineage>
        <taxon>unclassified sequences</taxon>
        <taxon>metagenomes</taxon>
        <taxon>ecological metagenomes</taxon>
    </lineage>
</organism>
<dbReference type="EMBL" id="VSSQ01001141">
    <property type="protein sequence ID" value="MPM05538.1"/>
    <property type="molecule type" value="Genomic_DNA"/>
</dbReference>
<dbReference type="GO" id="GO:0006508">
    <property type="term" value="P:proteolysis"/>
    <property type="evidence" value="ECO:0007669"/>
    <property type="project" value="InterPro"/>
</dbReference>
<evidence type="ECO:0000313" key="2">
    <source>
        <dbReference type="EMBL" id="MPM05538.1"/>
    </source>
</evidence>
<protein>
    <recommendedName>
        <fullName evidence="3">Sporulation sigma-E factor-processing peptidase</fullName>
    </recommendedName>
</protein>
<keyword evidence="1" id="KW-1133">Transmembrane helix</keyword>
<sequence length="265" mass="30343">MVVYIDILIIENFFVNLFLLLVTMKVLRYKYGKSIYFAAIVGAFYTVVLFLQSSILTSLPIKLLVVLLMNLISTKSFKLQNLIKSSVTFIIISFTLCGFCFAFSIMDNQYSIFKSFEINNYSIKYLLISIMILYIVVVRITDYLRERALIKNFIYEIEIFDEKNTLSIKGLLDTGNALREPVTNLPCIIIENDLLSGLKVPSNELFYIPYSTIGEEGNLKGFKSEKVRIKGEGKEWKTVEVIICSCKNKLSKENEFNALLSRGVI</sequence>
<accession>A0A644WPY9</accession>
<gene>
    <name evidence="2" type="ORF">SDC9_51828</name>
</gene>
<feature type="transmembrane region" description="Helical" evidence="1">
    <location>
        <begin position="6"/>
        <end position="27"/>
    </location>
</feature>
<feature type="transmembrane region" description="Helical" evidence="1">
    <location>
        <begin position="86"/>
        <end position="105"/>
    </location>
</feature>
<comment type="caution">
    <text evidence="2">The sequence shown here is derived from an EMBL/GenBank/DDBJ whole genome shotgun (WGS) entry which is preliminary data.</text>
</comment>
<evidence type="ECO:0008006" key="3">
    <source>
        <dbReference type="Google" id="ProtNLM"/>
    </source>
</evidence>
<dbReference type="InterPro" id="IPR005081">
    <property type="entry name" value="SpoIIGA"/>
</dbReference>
<keyword evidence="1" id="KW-0812">Transmembrane</keyword>
<proteinExistence type="predicted"/>